<dbReference type="AlphaFoldDB" id="A0AAE3XE90"/>
<sequence length="204" mass="22075">MRQNPILALIIALFASLASAQFTPSQGAPQFATVLGTIRLPERPASVMPVTDSIGTPVGTLDQDGVVRLTFDGLAFPTGAWHSMNDWFAAVNRDCDASKLIVTRDTKYALVTSFKAGSVAFAARMALSSPVGGHVEETAFVYAEQDGDMIGSVKCGTTTVSYDLHFKQGWNQMVQLTPGPIQNLVKNPQWRMQPRTTPILFSLN</sequence>
<dbReference type="EMBL" id="JAVDQK010000005">
    <property type="protein sequence ID" value="MDR6218897.1"/>
    <property type="molecule type" value="Genomic_DNA"/>
</dbReference>
<protein>
    <submittedName>
        <fullName evidence="2">Uncharacterized protein</fullName>
    </submittedName>
</protein>
<comment type="caution">
    <text evidence="2">The sequence shown here is derived from an EMBL/GenBank/DDBJ whole genome shotgun (WGS) entry which is preliminary data.</text>
</comment>
<feature type="signal peptide" evidence="1">
    <location>
        <begin position="1"/>
        <end position="20"/>
    </location>
</feature>
<dbReference type="Proteomes" id="UP001185331">
    <property type="component" value="Unassembled WGS sequence"/>
</dbReference>
<name>A0AAE3XE90_9DEIO</name>
<reference evidence="2" key="1">
    <citation type="submission" date="2023-07" db="EMBL/GenBank/DDBJ databases">
        <title>Sorghum-associated microbial communities from plants grown in Nebraska, USA.</title>
        <authorList>
            <person name="Schachtman D."/>
        </authorList>
    </citation>
    <scope>NUCLEOTIDE SEQUENCE</scope>
    <source>
        <strain evidence="2">BE330</strain>
    </source>
</reference>
<accession>A0AAE3XE90</accession>
<feature type="chain" id="PRO_5042180311" evidence="1">
    <location>
        <begin position="21"/>
        <end position="204"/>
    </location>
</feature>
<organism evidence="2 3">
    <name type="scientific">Deinococcus soli</name>
    <name type="common">ex Cha et al. 2016</name>
    <dbReference type="NCBI Taxonomy" id="1309411"/>
    <lineage>
        <taxon>Bacteria</taxon>
        <taxon>Thermotogati</taxon>
        <taxon>Deinococcota</taxon>
        <taxon>Deinococci</taxon>
        <taxon>Deinococcales</taxon>
        <taxon>Deinococcaceae</taxon>
        <taxon>Deinococcus</taxon>
    </lineage>
</organism>
<gene>
    <name evidence="2" type="ORF">J2Y00_002494</name>
</gene>
<dbReference type="RefSeq" id="WP_309853678.1">
    <property type="nucleotide sequence ID" value="NZ_JAVDQJ010000004.1"/>
</dbReference>
<proteinExistence type="predicted"/>
<evidence type="ECO:0000313" key="2">
    <source>
        <dbReference type="EMBL" id="MDR6218897.1"/>
    </source>
</evidence>
<keyword evidence="1" id="KW-0732">Signal</keyword>
<evidence type="ECO:0000313" key="3">
    <source>
        <dbReference type="Proteomes" id="UP001185331"/>
    </source>
</evidence>
<evidence type="ECO:0000256" key="1">
    <source>
        <dbReference type="SAM" id="SignalP"/>
    </source>
</evidence>